<protein>
    <recommendedName>
        <fullName evidence="16">Potassium-transporting ATPase ATP-binding subunit</fullName>
        <ecNumber evidence="16">7.2.2.6</ecNumber>
    </recommendedName>
    <alternativeName>
        <fullName evidence="16">ATP phosphohydrolase [potassium-transporting] B chain</fullName>
    </alternativeName>
    <alternativeName>
        <fullName evidence="16">Potassium-binding and translocating subunit B</fullName>
    </alternativeName>
    <alternativeName>
        <fullName evidence="16">Potassium-translocating ATPase B chain</fullName>
    </alternativeName>
</protein>
<keyword evidence="9 16" id="KW-0067">ATP-binding</keyword>
<feature type="transmembrane region" description="Helical" evidence="16">
    <location>
        <begin position="590"/>
        <end position="613"/>
    </location>
</feature>
<feature type="binding site" evidence="16">
    <location>
        <position position="521"/>
    </location>
    <ligand>
        <name>Mg(2+)</name>
        <dbReference type="ChEBI" id="CHEBI:18420"/>
    </ligand>
</feature>
<evidence type="ECO:0000256" key="10">
    <source>
        <dbReference type="ARBA" id="ARBA00022842"/>
    </source>
</evidence>
<evidence type="ECO:0000256" key="15">
    <source>
        <dbReference type="ARBA" id="ARBA00023136"/>
    </source>
</evidence>
<evidence type="ECO:0000256" key="6">
    <source>
        <dbReference type="ARBA" id="ARBA00022692"/>
    </source>
</evidence>
<feature type="binding site" evidence="16">
    <location>
        <position position="353"/>
    </location>
    <ligand>
        <name>ATP</name>
        <dbReference type="ChEBI" id="CHEBI:30616"/>
    </ligand>
</feature>
<dbReference type="Gene3D" id="2.70.150.10">
    <property type="entry name" value="Calcium-transporting ATPase, cytoplasmic transduction domain A"/>
    <property type="match status" value="1"/>
</dbReference>
<dbReference type="InterPro" id="IPR023214">
    <property type="entry name" value="HAD_sf"/>
</dbReference>
<dbReference type="PROSITE" id="PS00154">
    <property type="entry name" value="ATPASE_E1_E2"/>
    <property type="match status" value="1"/>
</dbReference>
<evidence type="ECO:0000256" key="9">
    <source>
        <dbReference type="ARBA" id="ARBA00022840"/>
    </source>
</evidence>
<dbReference type="CDD" id="cd02078">
    <property type="entry name" value="P-type_ATPase_K"/>
    <property type="match status" value="1"/>
</dbReference>
<evidence type="ECO:0000256" key="13">
    <source>
        <dbReference type="ARBA" id="ARBA00022989"/>
    </source>
</evidence>
<feature type="active site" description="4-aspartylphosphate intermediate" evidence="16">
    <location>
        <position position="312"/>
    </location>
</feature>
<dbReference type="EC" id="7.2.2.6" evidence="16"/>
<keyword evidence="14 16" id="KW-0406">Ion transport</keyword>
<feature type="transmembrane region" description="Helical" evidence="16">
    <location>
        <begin position="619"/>
        <end position="639"/>
    </location>
</feature>
<evidence type="ECO:0000256" key="16">
    <source>
        <dbReference type="HAMAP-Rule" id="MF_00285"/>
    </source>
</evidence>
<dbReference type="EMBL" id="JAMDGY010000124">
    <property type="protein sequence ID" value="MDD0994078.1"/>
    <property type="molecule type" value="Genomic_DNA"/>
</dbReference>
<keyword evidence="10 16" id="KW-0460">Magnesium</keyword>
<evidence type="ECO:0000256" key="3">
    <source>
        <dbReference type="ARBA" id="ARBA00022475"/>
    </source>
</evidence>
<sequence>MNMPIPEVNAAPTSTAARTTFAALWRPALVQAFVKLDPRQLKRSPVMLVVELTAIFTTLLCFVPQNGVTTAVAVQIALWLWFTVLFANFAEALAEGRGKARADSLKAGSQGLTARRRNSAGRFEVVAASALRKGDVVRVDAGEMIPGDGEVIEGIAAVNEAAITGESAPVIRESGGDRSAVTGNTRLVSDWLLIQITSNPGESTLDRMIALVEGAKRQKTPNEIALDILLIGLTLIFLVVVATLQPFAHFAGGSLPMVFLVALLVTLIPTTIGGLLSAIGIAGMDRLVRLNVIARSGRAVEAAGDVHVLLLDKTGTITFGNRRCSAVLAAPGVTARELAEGALLASLADDTAEGKSIVEYLRQLHDFNEPAAALLTPVAFSAETRLSGVDFEQRRYRKGAVDSLLAFVGMQRLDMPAPLAREVDKIAQSGGTPLLVCVDKRLLGVIHLKDVVKPGIRERFAELRKLGIRTVMVTGDNPLTAAAIAAEAGVDDVLAEATPEKKLARIRQEQNDGRLVAMCGDGANDAPALAQADVGMAMNDGTQAAREAANMVDLDSDPTKLLDVVQIGKELLVTRGALTTFSIANDVAKYFAILPALFAAIYPQLGVLNLMHLSSPQSAILSAIVFNALIIVVLIPLALRGVRVQAASAAHLLRRNLLIYGLGGLVVPFVGIKLIDMLLTALQLV</sequence>
<feature type="transmembrane region" description="Helical" evidence="16">
    <location>
        <begin position="659"/>
        <end position="682"/>
    </location>
</feature>
<feature type="transmembrane region" description="Helical" evidence="16">
    <location>
        <begin position="71"/>
        <end position="90"/>
    </location>
</feature>
<dbReference type="NCBIfam" id="TIGR01497">
    <property type="entry name" value="kdpB"/>
    <property type="match status" value="1"/>
</dbReference>
<evidence type="ECO:0000313" key="18">
    <source>
        <dbReference type="EMBL" id="MDD0994078.1"/>
    </source>
</evidence>
<keyword evidence="13 16" id="KW-1133">Transmembrane helix</keyword>
<evidence type="ECO:0000256" key="1">
    <source>
        <dbReference type="ARBA" id="ARBA00004370"/>
    </source>
</evidence>
<comment type="function">
    <text evidence="16">Part of the high-affinity ATP-driven potassium transport (or Kdp) system, which catalyzes the hydrolysis of ATP coupled with the electrogenic transport of potassium into the cytoplasm. This subunit is responsible for energy coupling to the transport system and for the release of the potassium ions to the cytoplasm.</text>
</comment>
<comment type="subcellular location">
    <subcellularLocation>
        <location evidence="16">Cell membrane</location>
        <topology evidence="16">Multi-pass membrane protein</topology>
    </subcellularLocation>
    <subcellularLocation>
        <location evidence="1">Membrane</location>
    </subcellularLocation>
</comment>
<keyword evidence="19" id="KW-1185">Reference proteome</keyword>
<comment type="subunit">
    <text evidence="16">The system is composed of three essential subunits: KdpA, KdpB and KdpC.</text>
</comment>
<feature type="binding site" evidence="16">
    <location>
        <position position="349"/>
    </location>
    <ligand>
        <name>ATP</name>
        <dbReference type="ChEBI" id="CHEBI:30616"/>
    </ligand>
</feature>
<dbReference type="SFLD" id="SFLDS00003">
    <property type="entry name" value="Haloacid_Dehalogenase"/>
    <property type="match status" value="1"/>
</dbReference>
<dbReference type="PANTHER" id="PTHR43743:SF1">
    <property type="entry name" value="POTASSIUM-TRANSPORTING ATPASE ATP-BINDING SUBUNIT"/>
    <property type="match status" value="1"/>
</dbReference>
<comment type="similarity">
    <text evidence="16">Belongs to the cation transport ATPase (P-type) (TC 3.A.3) family. Type IA subfamily.</text>
</comment>
<feature type="binding site" evidence="16">
    <location>
        <position position="525"/>
    </location>
    <ligand>
        <name>Mg(2+)</name>
        <dbReference type="ChEBI" id="CHEBI:18420"/>
    </ligand>
</feature>
<keyword evidence="8 16" id="KW-0547">Nucleotide-binding</keyword>
<keyword evidence="2 16" id="KW-0813">Transport</keyword>
<feature type="transmembrane region" description="Helical" evidence="16">
    <location>
        <begin position="224"/>
        <end position="245"/>
    </location>
</feature>
<evidence type="ECO:0000256" key="14">
    <source>
        <dbReference type="ARBA" id="ARBA00023065"/>
    </source>
</evidence>
<name>A0ABT5P0V0_9PSED</name>
<dbReference type="InterPro" id="IPR006391">
    <property type="entry name" value="P-type_ATPase_bsu_IA"/>
</dbReference>
<dbReference type="Pfam" id="PF00122">
    <property type="entry name" value="E1-E2_ATPase"/>
    <property type="match status" value="1"/>
</dbReference>
<gene>
    <name evidence="16 18" type="primary">kdpB</name>
    <name evidence="18" type="ORF">M5G11_26515</name>
</gene>
<evidence type="ECO:0000256" key="8">
    <source>
        <dbReference type="ARBA" id="ARBA00022741"/>
    </source>
</evidence>
<dbReference type="InterPro" id="IPR001757">
    <property type="entry name" value="P_typ_ATPase"/>
</dbReference>
<feature type="binding site" evidence="16">
    <location>
        <begin position="380"/>
        <end position="387"/>
    </location>
    <ligand>
        <name>ATP</name>
        <dbReference type="ChEBI" id="CHEBI:30616"/>
    </ligand>
</feature>
<evidence type="ECO:0000256" key="5">
    <source>
        <dbReference type="ARBA" id="ARBA00022553"/>
    </source>
</evidence>
<dbReference type="PANTHER" id="PTHR43743">
    <property type="entry name" value="POTASSIUM-TRANSPORTING ATPASE ATP-BINDING SUBUNIT"/>
    <property type="match status" value="1"/>
</dbReference>
<keyword evidence="11 16" id="KW-0630">Potassium</keyword>
<dbReference type="Pfam" id="PF00702">
    <property type="entry name" value="Hydrolase"/>
    <property type="match status" value="1"/>
</dbReference>
<dbReference type="NCBIfam" id="TIGR01494">
    <property type="entry name" value="ATPase_P-type"/>
    <property type="match status" value="2"/>
</dbReference>
<accession>A0ABT5P0V0</accession>
<feature type="binding site" evidence="16">
    <location>
        <position position="398"/>
    </location>
    <ligand>
        <name>ATP</name>
        <dbReference type="ChEBI" id="CHEBI:30616"/>
    </ligand>
</feature>
<dbReference type="InterPro" id="IPR023298">
    <property type="entry name" value="ATPase_P-typ_TM_dom_sf"/>
</dbReference>
<keyword evidence="4 16" id="KW-0633">Potassium transport</keyword>
<feature type="transmembrane region" description="Helical" evidence="16">
    <location>
        <begin position="257"/>
        <end position="281"/>
    </location>
</feature>
<evidence type="ECO:0000256" key="7">
    <source>
        <dbReference type="ARBA" id="ARBA00022723"/>
    </source>
</evidence>
<dbReference type="SUPFAM" id="SSF56784">
    <property type="entry name" value="HAD-like"/>
    <property type="match status" value="1"/>
</dbReference>
<feature type="domain" description="P-type ATPase A" evidence="17">
    <location>
        <begin position="115"/>
        <end position="213"/>
    </location>
</feature>
<comment type="caution">
    <text evidence="18">The sequence shown here is derived from an EMBL/GenBank/DDBJ whole genome shotgun (WGS) entry which is preliminary data.</text>
</comment>
<dbReference type="InterPro" id="IPR059000">
    <property type="entry name" value="ATPase_P-type_domA"/>
</dbReference>
<keyword evidence="5 16" id="KW-0597">Phosphoprotein</keyword>
<evidence type="ECO:0000313" key="19">
    <source>
        <dbReference type="Proteomes" id="UP001148203"/>
    </source>
</evidence>
<evidence type="ECO:0000256" key="12">
    <source>
        <dbReference type="ARBA" id="ARBA00022967"/>
    </source>
</evidence>
<dbReference type="InterPro" id="IPR036412">
    <property type="entry name" value="HAD-like_sf"/>
</dbReference>
<comment type="catalytic activity">
    <reaction evidence="16">
        <text>K(+)(out) + ATP + H2O = K(+)(in) + ADP + phosphate + H(+)</text>
        <dbReference type="Rhea" id="RHEA:16777"/>
        <dbReference type="ChEBI" id="CHEBI:15377"/>
        <dbReference type="ChEBI" id="CHEBI:15378"/>
        <dbReference type="ChEBI" id="CHEBI:29103"/>
        <dbReference type="ChEBI" id="CHEBI:30616"/>
        <dbReference type="ChEBI" id="CHEBI:43474"/>
        <dbReference type="ChEBI" id="CHEBI:456216"/>
        <dbReference type="EC" id="7.2.2.6"/>
    </reaction>
</comment>
<proteinExistence type="inferred from homology"/>
<keyword evidence="12 16" id="KW-1278">Translocase</keyword>
<evidence type="ECO:0000259" key="17">
    <source>
        <dbReference type="Pfam" id="PF00122"/>
    </source>
</evidence>
<dbReference type="PRINTS" id="PR00119">
    <property type="entry name" value="CATATPASE"/>
</dbReference>
<dbReference type="HAMAP" id="MF_00285">
    <property type="entry name" value="KdpB"/>
    <property type="match status" value="1"/>
</dbReference>
<reference evidence="18 19" key="1">
    <citation type="submission" date="2022-05" db="EMBL/GenBank/DDBJ databases">
        <title>Novel Pseudomonas spp. Isolated from a Rainbow Trout Aquaculture Facility.</title>
        <authorList>
            <person name="Testerman T."/>
            <person name="Graf J."/>
        </authorList>
    </citation>
    <scope>NUCLEOTIDE SEQUENCE [LARGE SCALE GENOMIC DNA]</scope>
    <source>
        <strain evidence="18 19">ID681</strain>
    </source>
</reference>
<dbReference type="InterPro" id="IPR044492">
    <property type="entry name" value="P_typ_ATPase_HD_dom"/>
</dbReference>
<dbReference type="InterPro" id="IPR008250">
    <property type="entry name" value="ATPase_P-typ_transduc_dom_A_sf"/>
</dbReference>
<dbReference type="Proteomes" id="UP001148203">
    <property type="component" value="Unassembled WGS sequence"/>
</dbReference>
<evidence type="ECO:0000256" key="11">
    <source>
        <dbReference type="ARBA" id="ARBA00022958"/>
    </source>
</evidence>
<keyword evidence="6 16" id="KW-0812">Transmembrane</keyword>
<organism evidence="18 19">
    <name type="scientific">Pseudomonas fontis</name>
    <dbReference type="NCBI Taxonomy" id="2942633"/>
    <lineage>
        <taxon>Bacteria</taxon>
        <taxon>Pseudomonadati</taxon>
        <taxon>Pseudomonadota</taxon>
        <taxon>Gammaproteobacteria</taxon>
        <taxon>Pseudomonadales</taxon>
        <taxon>Pseudomonadaceae</taxon>
        <taxon>Pseudomonas</taxon>
    </lineage>
</organism>
<dbReference type="InterPro" id="IPR023299">
    <property type="entry name" value="ATPase_P-typ_cyto_dom_N"/>
</dbReference>
<keyword evidence="15 16" id="KW-0472">Membrane</keyword>
<evidence type="ECO:0000256" key="2">
    <source>
        <dbReference type="ARBA" id="ARBA00022448"/>
    </source>
</evidence>
<dbReference type="SFLD" id="SFLDG00002">
    <property type="entry name" value="C1.7:_P-type_atpase_like"/>
    <property type="match status" value="1"/>
</dbReference>
<dbReference type="Gene3D" id="3.40.1110.10">
    <property type="entry name" value="Calcium-transporting ATPase, cytoplasmic domain N"/>
    <property type="match status" value="1"/>
</dbReference>
<dbReference type="RefSeq" id="WP_273913930.1">
    <property type="nucleotide sequence ID" value="NZ_JAMDGX010000117.1"/>
</dbReference>
<dbReference type="InterPro" id="IPR018303">
    <property type="entry name" value="ATPase_P-typ_P_site"/>
</dbReference>
<keyword evidence="7 16" id="KW-0479">Metal-binding</keyword>
<evidence type="ECO:0000256" key="4">
    <source>
        <dbReference type="ARBA" id="ARBA00022538"/>
    </source>
</evidence>
<dbReference type="SUPFAM" id="SSF81653">
    <property type="entry name" value="Calcium ATPase, transduction domain A"/>
    <property type="match status" value="1"/>
</dbReference>
<dbReference type="Gene3D" id="3.40.50.1000">
    <property type="entry name" value="HAD superfamily/HAD-like"/>
    <property type="match status" value="1"/>
</dbReference>
<dbReference type="SUPFAM" id="SSF81665">
    <property type="entry name" value="Calcium ATPase, transmembrane domain M"/>
    <property type="match status" value="1"/>
</dbReference>
<dbReference type="SFLD" id="SFLDF00027">
    <property type="entry name" value="p-type_atpase"/>
    <property type="match status" value="1"/>
</dbReference>
<feature type="transmembrane region" description="Helical" evidence="16">
    <location>
        <begin position="45"/>
        <end position="65"/>
    </location>
</feature>
<keyword evidence="3 16" id="KW-1003">Cell membrane</keyword>
<dbReference type="PROSITE" id="PS01229">
    <property type="entry name" value="COF_2"/>
    <property type="match status" value="1"/>
</dbReference>